<dbReference type="InterPro" id="IPR001841">
    <property type="entry name" value="Znf_RING"/>
</dbReference>
<gene>
    <name evidence="8" type="ORF">WJX84_009044</name>
</gene>
<feature type="region of interest" description="Disordered" evidence="5">
    <location>
        <begin position="202"/>
        <end position="234"/>
    </location>
</feature>
<dbReference type="InterPro" id="IPR001876">
    <property type="entry name" value="Znf_RanBP2"/>
</dbReference>
<evidence type="ECO:0000256" key="5">
    <source>
        <dbReference type="SAM" id="MobiDB-lite"/>
    </source>
</evidence>
<evidence type="ECO:0000259" key="6">
    <source>
        <dbReference type="PROSITE" id="PS50089"/>
    </source>
</evidence>
<dbReference type="SUPFAM" id="SSF90209">
    <property type="entry name" value="Ran binding protein zinc finger-like"/>
    <property type="match status" value="1"/>
</dbReference>
<feature type="compositionally biased region" description="Polar residues" evidence="5">
    <location>
        <begin position="1013"/>
        <end position="1026"/>
    </location>
</feature>
<dbReference type="SUPFAM" id="SSF57850">
    <property type="entry name" value="RING/U-box"/>
    <property type="match status" value="1"/>
</dbReference>
<dbReference type="SUPFAM" id="SSF48371">
    <property type="entry name" value="ARM repeat"/>
    <property type="match status" value="1"/>
</dbReference>
<protein>
    <recommendedName>
        <fullName evidence="10">RING-type E3 ubiquitin transferase</fullName>
    </recommendedName>
</protein>
<feature type="compositionally biased region" description="Basic and acidic residues" evidence="5">
    <location>
        <begin position="1102"/>
        <end position="1125"/>
    </location>
</feature>
<evidence type="ECO:0000313" key="9">
    <source>
        <dbReference type="Proteomes" id="UP001485043"/>
    </source>
</evidence>
<reference evidence="8 9" key="1">
    <citation type="journal article" date="2024" name="Nat. Commun.">
        <title>Phylogenomics reveals the evolutionary origins of lichenization in chlorophyte algae.</title>
        <authorList>
            <person name="Puginier C."/>
            <person name="Libourel C."/>
            <person name="Otte J."/>
            <person name="Skaloud P."/>
            <person name="Haon M."/>
            <person name="Grisel S."/>
            <person name="Petersen M."/>
            <person name="Berrin J.G."/>
            <person name="Delaux P.M."/>
            <person name="Dal Grande F."/>
            <person name="Keller J."/>
        </authorList>
    </citation>
    <scope>NUCLEOTIDE SEQUENCE [LARGE SCALE GENOMIC DNA]</scope>
    <source>
        <strain evidence="8 9">SAG 2523</strain>
    </source>
</reference>
<dbReference type="SMART" id="SM00184">
    <property type="entry name" value="RING"/>
    <property type="match status" value="1"/>
</dbReference>
<evidence type="ECO:0000259" key="7">
    <source>
        <dbReference type="PROSITE" id="PS50199"/>
    </source>
</evidence>
<sequence length="1227" mass="130189">MTRTLRSRCQTSSRTCAYALDLSGLLQKQRIGLRRLHSRPQVLQRLRRLNAHTWSSSKIGLNRSTSSGLLSRLPAWMQLPRLAISVSQKDKGPKPDLKAGPRVWGPAPAWGKHKDGPDSEDDELKLKPGEEECSICFNAAAKIQLKPCRHKSCLGCVHRLRAANIFKPDAGIKCPFCRQFVGGYEALEGDAEAKQLLREANKSARAATAARDPVHQHSQQPSAVHAHAPDGLAQKPSLSPDVDWDCGHCRNVNRAFRVECNKCGRPKPEAKRSPVQVTNASGHPNIGGRTVDLLQANHVQILQFVTQKLHPGLNRAFQEAGTPYNDLGSQPQVSGDAESALKAFASNGQARLLRVIKTLVENEHVPGLVTHWFGNYGLQDLVDAAHILRLAAHRLRSQGKGTADNLAKLHGNYNGKDAFGAIHAEVAKSLTRDMIFNMQGSFVVQKIVTLSTHAELVALARTIMPLGSELMTDKTGPHLLMKVVDILSIISFGNSKLASEAGDLLDDFCGQYVRNSELLIRHAGHRMSGQVLVEAVQGALPRGNAITVAKILATEVIRLVERSGGGLTTLLDLISLQPSEEKAAEEMTTAICIVASHCEGKFAQIALKTSTDGHQLVRRCLERLSAAEERDWVDTILAELVSDAEALNADRKALDVLIFALSLATINHLTFTNHLQTLDILVDGPQADLIREEATALRAESGLVPGHEGAQVASAAKQSAAHRSPPPPPPPPLQQQQQQAAATPETAPSPPTPPPARDEGLILPGSSAFASVGTMMRKDESSDEEEPMPAAKTKKAGSGQNGAGSGVTTPASSVPASPAGPAPLQVQPDSAGAAASTLTTPPGFQLNGQAPSAAQQGPPPSQPSSNPFLSSMFFPMPSTASASGAQHPTQQPPQQPQAATAAASTQPSAAPFPYGAAMFPPRGPAQNLPPSYNPYQPYQTQQGGPPRMPGLYNPSAAGPFGSRPPPQRVPYNPLGSMGPRFHSQPAGFSGQQAGFPGQPSGFPASSRVPSPGPTQQPEVSTVQTRGRSPANRREAEPSPLASGNTTPATASSSPARQPAIPRQAKKTAAPASKPAPPPKPRPEPESSAFNDFAARIPGESAMMREARLAADRETAAEAARRKSEDEAWAMAGGKNKSGRGNGQAASHSPAAPHQQNNASSFEGWAQQPPPAPPPRARAPSASRAGVASVQQGAMSVKAWTCRICTYLHERPTETEFLTCKICGSEKA</sequence>
<feature type="compositionally biased region" description="Low complexity" evidence="5">
    <location>
        <begin position="810"/>
        <end position="823"/>
    </location>
</feature>
<feature type="compositionally biased region" description="Low complexity" evidence="5">
    <location>
        <begin position="734"/>
        <end position="746"/>
    </location>
</feature>
<feature type="region of interest" description="Disordered" evidence="5">
    <location>
        <begin position="87"/>
        <end position="125"/>
    </location>
</feature>
<keyword evidence="1" id="KW-0479">Metal-binding</keyword>
<feature type="region of interest" description="Disordered" evidence="5">
    <location>
        <begin position="265"/>
        <end position="284"/>
    </location>
</feature>
<keyword evidence="9" id="KW-1185">Reference proteome</keyword>
<dbReference type="InterPro" id="IPR011989">
    <property type="entry name" value="ARM-like"/>
</dbReference>
<comment type="caution">
    <text evidence="8">The sequence shown here is derived from an EMBL/GenBank/DDBJ whole genome shotgun (WGS) entry which is preliminary data.</text>
</comment>
<dbReference type="InterPro" id="IPR013083">
    <property type="entry name" value="Znf_RING/FYVE/PHD"/>
</dbReference>
<dbReference type="EMBL" id="JALJOV010001021">
    <property type="protein sequence ID" value="KAK9856143.1"/>
    <property type="molecule type" value="Genomic_DNA"/>
</dbReference>
<feature type="compositionally biased region" description="Low complexity" evidence="5">
    <location>
        <begin position="710"/>
        <end position="723"/>
    </location>
</feature>
<dbReference type="PROSITE" id="PS01358">
    <property type="entry name" value="ZF_RANBP2_1"/>
    <property type="match status" value="1"/>
</dbReference>
<keyword evidence="3" id="KW-0862">Zinc</keyword>
<feature type="domain" description="RING-type" evidence="6">
    <location>
        <begin position="133"/>
        <end position="178"/>
    </location>
</feature>
<dbReference type="CDD" id="cd16449">
    <property type="entry name" value="RING-HC"/>
    <property type="match status" value="1"/>
</dbReference>
<dbReference type="Pfam" id="PF13920">
    <property type="entry name" value="zf-C3HC4_3"/>
    <property type="match status" value="1"/>
</dbReference>
<evidence type="ECO:0000313" key="8">
    <source>
        <dbReference type="EMBL" id="KAK9856143.1"/>
    </source>
</evidence>
<dbReference type="InterPro" id="IPR036443">
    <property type="entry name" value="Znf_RanBP2_sf"/>
</dbReference>
<organism evidence="8 9">
    <name type="scientific">Apatococcus fuscideae</name>
    <dbReference type="NCBI Taxonomy" id="2026836"/>
    <lineage>
        <taxon>Eukaryota</taxon>
        <taxon>Viridiplantae</taxon>
        <taxon>Chlorophyta</taxon>
        <taxon>core chlorophytes</taxon>
        <taxon>Trebouxiophyceae</taxon>
        <taxon>Chlorellales</taxon>
        <taxon>Chlorellaceae</taxon>
        <taxon>Apatococcus</taxon>
    </lineage>
</organism>
<name>A0AAW1STK5_9CHLO</name>
<dbReference type="PROSITE" id="PS50089">
    <property type="entry name" value="ZF_RING_2"/>
    <property type="match status" value="1"/>
</dbReference>
<proteinExistence type="predicted"/>
<evidence type="ECO:0008006" key="10">
    <source>
        <dbReference type="Google" id="ProtNLM"/>
    </source>
</evidence>
<feature type="region of interest" description="Disordered" evidence="5">
    <location>
        <begin position="709"/>
        <end position="1187"/>
    </location>
</feature>
<keyword evidence="2 4" id="KW-0863">Zinc-finger</keyword>
<feature type="compositionally biased region" description="Low complexity" evidence="5">
    <location>
        <begin position="847"/>
        <end position="856"/>
    </location>
</feature>
<evidence type="ECO:0000256" key="2">
    <source>
        <dbReference type="ARBA" id="ARBA00022771"/>
    </source>
</evidence>
<dbReference type="Gene3D" id="3.30.40.10">
    <property type="entry name" value="Zinc/RING finger domain, C3HC4 (zinc finger)"/>
    <property type="match status" value="1"/>
</dbReference>
<feature type="compositionally biased region" description="Low complexity" evidence="5">
    <location>
        <begin position="896"/>
        <end position="911"/>
    </location>
</feature>
<dbReference type="SMART" id="SM00547">
    <property type="entry name" value="ZnF_RBZ"/>
    <property type="match status" value="1"/>
</dbReference>
<feature type="compositionally biased region" description="Basic and acidic residues" evidence="5">
    <location>
        <begin position="88"/>
        <end position="99"/>
    </location>
</feature>
<dbReference type="InterPro" id="IPR016024">
    <property type="entry name" value="ARM-type_fold"/>
</dbReference>
<dbReference type="GO" id="GO:0008270">
    <property type="term" value="F:zinc ion binding"/>
    <property type="evidence" value="ECO:0007669"/>
    <property type="project" value="UniProtKB-KW"/>
</dbReference>
<feature type="domain" description="RanBP2-type" evidence="7">
    <location>
        <begin position="239"/>
        <end position="269"/>
    </location>
</feature>
<dbReference type="Gene3D" id="4.10.1060.10">
    <property type="entry name" value="Zinc finger, RanBP2-type"/>
    <property type="match status" value="1"/>
</dbReference>
<dbReference type="PROSITE" id="PS50199">
    <property type="entry name" value="ZF_RANBP2_2"/>
    <property type="match status" value="1"/>
</dbReference>
<feature type="compositionally biased region" description="Polar residues" evidence="5">
    <location>
        <begin position="1041"/>
        <end position="1055"/>
    </location>
</feature>
<dbReference type="Proteomes" id="UP001485043">
    <property type="component" value="Unassembled WGS sequence"/>
</dbReference>
<feature type="compositionally biased region" description="Polar residues" evidence="5">
    <location>
        <begin position="878"/>
        <end position="887"/>
    </location>
</feature>
<feature type="compositionally biased region" description="Pro residues" evidence="5">
    <location>
        <begin position="1167"/>
        <end position="1176"/>
    </location>
</feature>
<feature type="compositionally biased region" description="Pro residues" evidence="5">
    <location>
        <begin position="724"/>
        <end position="733"/>
    </location>
</feature>
<accession>A0AAW1STK5</accession>
<evidence type="ECO:0000256" key="3">
    <source>
        <dbReference type="ARBA" id="ARBA00022833"/>
    </source>
</evidence>
<evidence type="ECO:0000256" key="1">
    <source>
        <dbReference type="ARBA" id="ARBA00022723"/>
    </source>
</evidence>
<evidence type="ECO:0000256" key="4">
    <source>
        <dbReference type="PROSITE-ProRule" id="PRU00322"/>
    </source>
</evidence>
<dbReference type="Gene3D" id="1.25.10.10">
    <property type="entry name" value="Leucine-rich Repeat Variant"/>
    <property type="match status" value="1"/>
</dbReference>
<dbReference type="AlphaFoldDB" id="A0AAW1STK5"/>
<feature type="compositionally biased region" description="Low complexity" evidence="5">
    <location>
        <begin position="926"/>
        <end position="945"/>
    </location>
</feature>